<name>A0A9R0J6V2_SPIOL</name>
<evidence type="ECO:0000256" key="11">
    <source>
        <dbReference type="ARBA" id="ARBA00023136"/>
    </source>
</evidence>
<dbReference type="SMART" id="SM00220">
    <property type="entry name" value="S_TKc"/>
    <property type="match status" value="1"/>
</dbReference>
<evidence type="ECO:0000256" key="6">
    <source>
        <dbReference type="ARBA" id="ARBA00022679"/>
    </source>
</evidence>
<dbReference type="PANTHER" id="PTHR44329:SF47">
    <property type="entry name" value="SERINE_THREONINE-PROTEIN KINASE ROCO5-RELATED"/>
    <property type="match status" value="1"/>
</dbReference>
<dbReference type="InterPro" id="IPR011009">
    <property type="entry name" value="Kinase-like_dom_sf"/>
</dbReference>
<keyword evidence="5" id="KW-0716">Sensory transduction</keyword>
<keyword evidence="9" id="KW-0067">ATP-binding</keyword>
<dbReference type="SMART" id="SM00091">
    <property type="entry name" value="PAS"/>
    <property type="match status" value="1"/>
</dbReference>
<reference evidence="19" key="2">
    <citation type="submission" date="2025-08" db="UniProtKB">
        <authorList>
            <consortium name="RefSeq"/>
        </authorList>
    </citation>
    <scope>IDENTIFICATION</scope>
    <source>
        <tissue evidence="19">Leaf</tissue>
    </source>
</reference>
<keyword evidence="10" id="KW-0157">Chromophore</keyword>
<evidence type="ECO:0000256" key="7">
    <source>
        <dbReference type="ARBA" id="ARBA00022741"/>
    </source>
</evidence>
<dbReference type="GO" id="GO:0007165">
    <property type="term" value="P:signal transduction"/>
    <property type="evidence" value="ECO:0000318"/>
    <property type="project" value="GO_Central"/>
</dbReference>
<evidence type="ECO:0000313" key="18">
    <source>
        <dbReference type="Proteomes" id="UP000813463"/>
    </source>
</evidence>
<accession>A0A9R0J6V2</accession>
<feature type="region of interest" description="Disordered" evidence="15">
    <location>
        <begin position="34"/>
        <end position="125"/>
    </location>
</feature>
<keyword evidence="7" id="KW-0547">Nucleotide-binding</keyword>
<feature type="region of interest" description="Disordered" evidence="15">
    <location>
        <begin position="302"/>
        <end position="356"/>
    </location>
</feature>
<evidence type="ECO:0000256" key="1">
    <source>
        <dbReference type="ARBA" id="ARBA00004370"/>
    </source>
</evidence>
<reference evidence="18" key="1">
    <citation type="journal article" date="2021" name="Nat. Commun.">
        <title>Genomic analyses provide insights into spinach domestication and the genetic basis of agronomic traits.</title>
        <authorList>
            <person name="Cai X."/>
            <person name="Sun X."/>
            <person name="Xu C."/>
            <person name="Sun H."/>
            <person name="Wang X."/>
            <person name="Ge C."/>
            <person name="Zhang Z."/>
            <person name="Wang Q."/>
            <person name="Fei Z."/>
            <person name="Jiao C."/>
            <person name="Wang Q."/>
        </authorList>
    </citation>
    <scope>NUCLEOTIDE SEQUENCE [LARGE SCALE GENOMIC DNA]</scope>
    <source>
        <strain evidence="18">cv. Varoflay</strain>
    </source>
</reference>
<dbReference type="RefSeq" id="XP_021862512.1">
    <property type="nucleotide sequence ID" value="XM_022006820.2"/>
</dbReference>
<dbReference type="InterPro" id="IPR013767">
    <property type="entry name" value="PAS_fold"/>
</dbReference>
<dbReference type="FunFam" id="3.30.200.20:FF:000329">
    <property type="entry name" value="PAS domain-containing protein tyrosine kinase"/>
    <property type="match status" value="1"/>
</dbReference>
<dbReference type="GeneID" id="110801456"/>
<evidence type="ECO:0000256" key="4">
    <source>
        <dbReference type="ARBA" id="ARBA00022543"/>
    </source>
</evidence>
<evidence type="ECO:0000256" key="8">
    <source>
        <dbReference type="ARBA" id="ARBA00022777"/>
    </source>
</evidence>
<comment type="catalytic activity">
    <reaction evidence="14">
        <text>L-seryl-[protein] + ATP = O-phospho-L-seryl-[protein] + ADP + H(+)</text>
        <dbReference type="Rhea" id="RHEA:17989"/>
        <dbReference type="Rhea" id="RHEA-COMP:9863"/>
        <dbReference type="Rhea" id="RHEA-COMP:11604"/>
        <dbReference type="ChEBI" id="CHEBI:15378"/>
        <dbReference type="ChEBI" id="CHEBI:29999"/>
        <dbReference type="ChEBI" id="CHEBI:30616"/>
        <dbReference type="ChEBI" id="CHEBI:83421"/>
        <dbReference type="ChEBI" id="CHEBI:456216"/>
        <dbReference type="EC" id="2.7.11.1"/>
    </reaction>
</comment>
<keyword evidence="8" id="KW-0418">Kinase</keyword>
<gene>
    <name evidence="19" type="primary">LOC110801456</name>
</gene>
<dbReference type="GO" id="GO:0006355">
    <property type="term" value="P:regulation of DNA-templated transcription"/>
    <property type="evidence" value="ECO:0007669"/>
    <property type="project" value="InterPro"/>
</dbReference>
<evidence type="ECO:0000259" key="17">
    <source>
        <dbReference type="PROSITE" id="PS50112"/>
    </source>
</evidence>
<dbReference type="SUPFAM" id="SSF56112">
    <property type="entry name" value="Protein kinase-like (PK-like)"/>
    <property type="match status" value="1"/>
</dbReference>
<dbReference type="Proteomes" id="UP000813463">
    <property type="component" value="Chromosome 3"/>
</dbReference>
<feature type="compositionally biased region" description="Low complexity" evidence="15">
    <location>
        <begin position="71"/>
        <end position="86"/>
    </location>
</feature>
<dbReference type="FunFam" id="1.10.510.10:FF:000476">
    <property type="entry name" value="PAS domain-containing protein tyrosine kinase family protein"/>
    <property type="match status" value="1"/>
</dbReference>
<keyword evidence="4" id="KW-0600">Photoreceptor protein</keyword>
<dbReference type="AlphaFoldDB" id="A0A9R0J6V2"/>
<evidence type="ECO:0000256" key="13">
    <source>
        <dbReference type="ARBA" id="ARBA00047899"/>
    </source>
</evidence>
<comment type="subcellular location">
    <subcellularLocation>
        <location evidence="1">Membrane</location>
    </subcellularLocation>
</comment>
<evidence type="ECO:0000256" key="5">
    <source>
        <dbReference type="ARBA" id="ARBA00022606"/>
    </source>
</evidence>
<evidence type="ECO:0000256" key="15">
    <source>
        <dbReference type="SAM" id="MobiDB-lite"/>
    </source>
</evidence>
<dbReference type="KEGG" id="soe:110801456"/>
<dbReference type="PROSITE" id="PS50011">
    <property type="entry name" value="PROTEIN_KINASE_DOM"/>
    <property type="match status" value="1"/>
</dbReference>
<dbReference type="Gene3D" id="3.30.200.20">
    <property type="entry name" value="Phosphorylase Kinase, domain 1"/>
    <property type="match status" value="1"/>
</dbReference>
<dbReference type="CDD" id="cd13999">
    <property type="entry name" value="STKc_MAP3K-like"/>
    <property type="match status" value="1"/>
</dbReference>
<evidence type="ECO:0000256" key="14">
    <source>
        <dbReference type="ARBA" id="ARBA00048679"/>
    </source>
</evidence>
<keyword evidence="12" id="KW-0675">Receptor</keyword>
<evidence type="ECO:0000313" key="19">
    <source>
        <dbReference type="RefSeq" id="XP_021862512.1"/>
    </source>
</evidence>
<dbReference type="InterPro" id="IPR001245">
    <property type="entry name" value="Ser-Thr/Tyr_kinase_cat_dom"/>
</dbReference>
<dbReference type="Gene3D" id="1.10.510.10">
    <property type="entry name" value="Transferase(Phosphotransferase) domain 1"/>
    <property type="match status" value="1"/>
</dbReference>
<dbReference type="InterPro" id="IPR051681">
    <property type="entry name" value="Ser/Thr_Kinases-Pseudokinases"/>
</dbReference>
<dbReference type="Pfam" id="PF00989">
    <property type="entry name" value="PAS"/>
    <property type="match status" value="1"/>
</dbReference>
<evidence type="ECO:0000256" key="12">
    <source>
        <dbReference type="ARBA" id="ARBA00023170"/>
    </source>
</evidence>
<dbReference type="CDD" id="cd00130">
    <property type="entry name" value="PAS"/>
    <property type="match status" value="1"/>
</dbReference>
<dbReference type="InterPro" id="IPR035965">
    <property type="entry name" value="PAS-like_dom_sf"/>
</dbReference>
<dbReference type="Gene3D" id="3.30.450.20">
    <property type="entry name" value="PAS domain"/>
    <property type="match status" value="1"/>
</dbReference>
<evidence type="ECO:0000256" key="3">
    <source>
        <dbReference type="ARBA" id="ARBA00022527"/>
    </source>
</evidence>
<dbReference type="SUPFAM" id="SSF55785">
    <property type="entry name" value="PYP-like sensor domain (PAS domain)"/>
    <property type="match status" value="1"/>
</dbReference>
<dbReference type="GO" id="GO:0005524">
    <property type="term" value="F:ATP binding"/>
    <property type="evidence" value="ECO:0007669"/>
    <property type="project" value="UniProtKB-KW"/>
</dbReference>
<sequence>MTTPPAEELLRKIQDLEAGHAHLREEMSKLILADGVRQRRAHSVSPQRSRLPAPVPPHRRRESEWKKGSISFGHSSTSVSMGSSSSPLQRESKCPDELPPPVGRGGDGSGSASGSVGGSSGSSTELRKLTDKQCLNILQSMGQAVHIFDLNTRVIYWNRSAEELYGYSAAEALGKDLCDLLVSAQDTAVASNIISRVKLGESWTGQFPVTDKKGHKFLVVATNTPFYDDDGTLIGVICVSSDSKPFLEMKVSISEANEQQEGSQSASKNRNSVANRLGLDTEQPLQTAIASKLSTLATKVSDKVRSKMKTGENTVLREGGSGDSRHSDHGFSDATFSDHKEDGNSSGASTPRGDPVGSVIGVFSQFAGAKSPVKTDETAIHKMTSKAEAWIGKKAMQWPWKGNERETSDVKSGQFGWPWVQGELDSDRLHSSVKPEIHSGDYGRPGVNEATGSWSSFNVNSTSSASSCGSGSSSIVNKLDVDTDSLDYEILWEDLTIGEQIGQGSCGTVYHGLWYGSDVAIKVFSKQEYSEDVIYSFRQEVSLMKRLRHPNILLFMGAVTSPQRLCIVTEFLPRGSLFRLLQRSTAKLDWRRRLHMAIDIVRGMNYLHNCSPPIIHRDLKTSNLLVDKNWMVKVADFGLSRVKHETYLTTKTGKGTPQWMAPEVLRNEQSDEKSDIYSFGIILWELATHKIPWEHLNAMQVIGAVGFMNQRLDIPEDVDSRWASIIESCWHSDPQSRPSFQELLEKLKDLQRQYTLEFQAAKAGSADVNLKEL</sequence>
<keyword evidence="11" id="KW-0472">Membrane</keyword>
<dbReference type="NCBIfam" id="TIGR00229">
    <property type="entry name" value="sensory_box"/>
    <property type="match status" value="1"/>
</dbReference>
<proteinExistence type="predicted"/>
<dbReference type="InterPro" id="IPR000014">
    <property type="entry name" value="PAS"/>
</dbReference>
<comment type="catalytic activity">
    <reaction evidence="13">
        <text>L-threonyl-[protein] + ATP = O-phospho-L-threonyl-[protein] + ADP + H(+)</text>
        <dbReference type="Rhea" id="RHEA:46608"/>
        <dbReference type="Rhea" id="RHEA-COMP:11060"/>
        <dbReference type="Rhea" id="RHEA-COMP:11605"/>
        <dbReference type="ChEBI" id="CHEBI:15378"/>
        <dbReference type="ChEBI" id="CHEBI:30013"/>
        <dbReference type="ChEBI" id="CHEBI:30616"/>
        <dbReference type="ChEBI" id="CHEBI:61977"/>
        <dbReference type="ChEBI" id="CHEBI:456216"/>
        <dbReference type="EC" id="2.7.11.1"/>
    </reaction>
</comment>
<organism evidence="18 19">
    <name type="scientific">Spinacia oleracea</name>
    <name type="common">Spinach</name>
    <dbReference type="NCBI Taxonomy" id="3562"/>
    <lineage>
        <taxon>Eukaryota</taxon>
        <taxon>Viridiplantae</taxon>
        <taxon>Streptophyta</taxon>
        <taxon>Embryophyta</taxon>
        <taxon>Tracheophyta</taxon>
        <taxon>Spermatophyta</taxon>
        <taxon>Magnoliopsida</taxon>
        <taxon>eudicotyledons</taxon>
        <taxon>Gunneridae</taxon>
        <taxon>Pentapetalae</taxon>
        <taxon>Caryophyllales</taxon>
        <taxon>Chenopodiaceae</taxon>
        <taxon>Chenopodioideae</taxon>
        <taxon>Anserineae</taxon>
        <taxon>Spinacia</taxon>
    </lineage>
</organism>
<feature type="domain" description="Protein kinase" evidence="16">
    <location>
        <begin position="495"/>
        <end position="755"/>
    </location>
</feature>
<dbReference type="PROSITE" id="PS00108">
    <property type="entry name" value="PROTEIN_KINASE_ST"/>
    <property type="match status" value="1"/>
</dbReference>
<protein>
    <recommendedName>
        <fullName evidence="2">non-specific serine/threonine protein kinase</fullName>
        <ecNumber evidence="2">2.7.11.1</ecNumber>
    </recommendedName>
</protein>
<feature type="compositionally biased region" description="Gly residues" evidence="15">
    <location>
        <begin position="103"/>
        <end position="120"/>
    </location>
</feature>
<evidence type="ECO:0000256" key="10">
    <source>
        <dbReference type="ARBA" id="ARBA00022991"/>
    </source>
</evidence>
<dbReference type="GO" id="GO:0009881">
    <property type="term" value="F:photoreceptor activity"/>
    <property type="evidence" value="ECO:0007669"/>
    <property type="project" value="UniProtKB-KW"/>
</dbReference>
<dbReference type="Pfam" id="PF07714">
    <property type="entry name" value="PK_Tyr_Ser-Thr"/>
    <property type="match status" value="1"/>
</dbReference>
<dbReference type="PROSITE" id="PS50112">
    <property type="entry name" value="PAS"/>
    <property type="match status" value="1"/>
</dbReference>
<evidence type="ECO:0000256" key="2">
    <source>
        <dbReference type="ARBA" id="ARBA00012513"/>
    </source>
</evidence>
<dbReference type="InterPro" id="IPR008271">
    <property type="entry name" value="Ser/Thr_kinase_AS"/>
</dbReference>
<keyword evidence="6" id="KW-0808">Transferase</keyword>
<keyword evidence="3" id="KW-0723">Serine/threonine-protein kinase</keyword>
<dbReference type="PANTHER" id="PTHR44329">
    <property type="entry name" value="SERINE/THREONINE-PROTEIN KINASE TNNI3K-RELATED"/>
    <property type="match status" value="1"/>
</dbReference>
<dbReference type="GO" id="GO:0004674">
    <property type="term" value="F:protein serine/threonine kinase activity"/>
    <property type="evidence" value="ECO:0000318"/>
    <property type="project" value="GO_Central"/>
</dbReference>
<dbReference type="GO" id="GO:0016020">
    <property type="term" value="C:membrane"/>
    <property type="evidence" value="ECO:0007669"/>
    <property type="project" value="UniProtKB-SubCell"/>
</dbReference>
<evidence type="ECO:0000259" key="16">
    <source>
        <dbReference type="PROSITE" id="PS50011"/>
    </source>
</evidence>
<dbReference type="EC" id="2.7.11.1" evidence="2"/>
<feature type="compositionally biased region" description="Basic and acidic residues" evidence="15">
    <location>
        <begin position="323"/>
        <end position="343"/>
    </location>
</feature>
<dbReference type="PRINTS" id="PR00109">
    <property type="entry name" value="TYRKINASE"/>
</dbReference>
<keyword evidence="18" id="KW-1185">Reference proteome</keyword>
<feature type="domain" description="PAS" evidence="17">
    <location>
        <begin position="130"/>
        <end position="201"/>
    </location>
</feature>
<dbReference type="InterPro" id="IPR000719">
    <property type="entry name" value="Prot_kinase_dom"/>
</dbReference>
<evidence type="ECO:0000256" key="9">
    <source>
        <dbReference type="ARBA" id="ARBA00022840"/>
    </source>
</evidence>
<dbReference type="OrthoDB" id="339325at2759"/>